<evidence type="ECO:0000313" key="4">
    <source>
        <dbReference type="Proteomes" id="UP000054937"/>
    </source>
</evidence>
<dbReference type="Proteomes" id="UP000054937">
    <property type="component" value="Unassembled WGS sequence"/>
</dbReference>
<sequence length="774" mass="90940">MQNKKIANQNENSFKKQLVYSLSPIQNRPGNIIHTQFTPKDQQTFPSVQYNSNDFIENNTNIFQKKQNLTQNSYNTKQPQKIQYSKLNISQNTYKNKDNEKDENNINDNSSQKHSNQQKQIIYQTRNISYSIQPYSNTKKEIQQDSQLKSTYDPSNTYKQTRKECSNDSKISNQEPINQQYNKEVYNREKRSKSPYRIQSSATRASTLLNNTRNNLDQISNVSAGNSRNYSPQNDSIQKVQQKQIQQLTQNSSNNNGFSQKENEQNTYQLSNNQNLSNVNQNVKNVIRRNVSTDFQINSQEFKLENKSKSSEINKLKDILEKKQDEYLQMKQDQINQIDKIQSNQIENNSSQDQNSVKVTENSQQNIIQQNHCKNDVEMEEYIQDDESDGGLFLLGITKQETQTQNNKEKDINSFNTISFNSEKQINQKSANMTETGQFVRINSEIERKLQIINENLKNDILENEKKKDNFDMPEEVLNTLFESEDDEEEGICEIENTHLKLKGQKQEKELQEWKIQFWNLEKEYVNKKAQQEQEIEGIKNSYAELQQKMNDTIANLQQEDLKHQDPISLQNINAQINQNNDLSDKNSQQSSRIELKINNIGSKQFQLNNAYKEFEFEFIHEQDKYKGQIPQSLENLQNSIDILQQQKHVESMKQNLPINNFPKIDQDNTYLQNGNITDNPINIHQMPSKNIQDEQQHTEEYDYHPNFNQNDLSYKSTDISSPQNHGQKPSQMLDQQVQNIQPKEIQIKQSNTPEFQKEREEFMKQIYDLQLVQ</sequence>
<feature type="region of interest" description="Disordered" evidence="2">
    <location>
        <begin position="94"/>
        <end position="117"/>
    </location>
</feature>
<protein>
    <submittedName>
        <fullName evidence="3">Uncharacterized protein</fullName>
    </submittedName>
</protein>
<evidence type="ECO:0000313" key="3">
    <source>
        <dbReference type="EMBL" id="KRX00644.1"/>
    </source>
</evidence>
<feature type="compositionally biased region" description="Polar residues" evidence="2">
    <location>
        <begin position="707"/>
        <end position="734"/>
    </location>
</feature>
<reference evidence="3 4" key="1">
    <citation type="journal article" date="2015" name="Sci. Rep.">
        <title>Genome of the facultative scuticociliatosis pathogen Pseudocohnilembus persalinus provides insight into its virulence through horizontal gene transfer.</title>
        <authorList>
            <person name="Xiong J."/>
            <person name="Wang G."/>
            <person name="Cheng J."/>
            <person name="Tian M."/>
            <person name="Pan X."/>
            <person name="Warren A."/>
            <person name="Jiang C."/>
            <person name="Yuan D."/>
            <person name="Miao W."/>
        </authorList>
    </citation>
    <scope>NUCLEOTIDE SEQUENCE [LARGE SCALE GENOMIC DNA]</scope>
    <source>
        <strain evidence="3">36N120E</strain>
    </source>
</reference>
<evidence type="ECO:0000256" key="1">
    <source>
        <dbReference type="SAM" id="Coils"/>
    </source>
</evidence>
<feature type="compositionally biased region" description="Polar residues" evidence="2">
    <location>
        <begin position="197"/>
        <end position="236"/>
    </location>
</feature>
<name>A0A0V0QEN1_PSEPJ</name>
<feature type="compositionally biased region" description="Polar residues" evidence="2">
    <location>
        <begin position="168"/>
        <end position="182"/>
    </location>
</feature>
<feature type="compositionally biased region" description="Polar residues" evidence="2">
    <location>
        <begin position="144"/>
        <end position="159"/>
    </location>
</feature>
<dbReference type="InParanoid" id="A0A0V0QEN1"/>
<proteinExistence type="predicted"/>
<keyword evidence="1" id="KW-0175">Coiled coil</keyword>
<feature type="coiled-coil region" evidence="1">
    <location>
        <begin position="306"/>
        <end position="333"/>
    </location>
</feature>
<accession>A0A0V0QEN1</accession>
<evidence type="ECO:0000256" key="2">
    <source>
        <dbReference type="SAM" id="MobiDB-lite"/>
    </source>
</evidence>
<dbReference type="EMBL" id="LDAU01000183">
    <property type="protein sequence ID" value="KRX00644.1"/>
    <property type="molecule type" value="Genomic_DNA"/>
</dbReference>
<feature type="compositionally biased region" description="Low complexity" evidence="2">
    <location>
        <begin position="106"/>
        <end position="117"/>
    </location>
</feature>
<keyword evidence="4" id="KW-1185">Reference proteome</keyword>
<dbReference type="AlphaFoldDB" id="A0A0V0QEN1"/>
<organism evidence="3 4">
    <name type="scientific">Pseudocohnilembus persalinus</name>
    <name type="common">Ciliate</name>
    <dbReference type="NCBI Taxonomy" id="266149"/>
    <lineage>
        <taxon>Eukaryota</taxon>
        <taxon>Sar</taxon>
        <taxon>Alveolata</taxon>
        <taxon>Ciliophora</taxon>
        <taxon>Intramacronucleata</taxon>
        <taxon>Oligohymenophorea</taxon>
        <taxon>Scuticociliatia</taxon>
        <taxon>Philasterida</taxon>
        <taxon>Pseudocohnilembidae</taxon>
        <taxon>Pseudocohnilembus</taxon>
    </lineage>
</organism>
<feature type="coiled-coil region" evidence="1">
    <location>
        <begin position="522"/>
        <end position="563"/>
    </location>
</feature>
<feature type="compositionally biased region" description="Basic and acidic residues" evidence="2">
    <location>
        <begin position="95"/>
        <end position="104"/>
    </location>
</feature>
<gene>
    <name evidence="3" type="ORF">PPERSA_00871</name>
</gene>
<feature type="region of interest" description="Disordered" evidence="2">
    <location>
        <begin position="136"/>
        <end position="241"/>
    </location>
</feature>
<feature type="region of interest" description="Disordered" evidence="2">
    <location>
        <begin position="704"/>
        <end position="734"/>
    </location>
</feature>
<comment type="caution">
    <text evidence="3">The sequence shown here is derived from an EMBL/GenBank/DDBJ whole genome shotgun (WGS) entry which is preliminary data.</text>
</comment>